<keyword evidence="4" id="KW-1185">Reference proteome</keyword>
<dbReference type="Proteomes" id="UP000233556">
    <property type="component" value="Unassembled WGS sequence"/>
</dbReference>
<accession>A0A2I0UI01</accession>
<dbReference type="AlphaFoldDB" id="A0A2I0UI01"/>
<reference evidence="4" key="1">
    <citation type="submission" date="2017-11" db="EMBL/GenBank/DDBJ databases">
        <authorList>
            <person name="Lima N.C."/>
            <person name="Parody-Merino A.M."/>
            <person name="Battley P.F."/>
            <person name="Fidler A.E."/>
            <person name="Prosdocimi F."/>
        </authorList>
    </citation>
    <scope>NUCLEOTIDE SEQUENCE [LARGE SCALE GENOMIC DNA]</scope>
</reference>
<reference evidence="4" key="2">
    <citation type="submission" date="2017-12" db="EMBL/GenBank/DDBJ databases">
        <title>Genome sequence of the Bar-tailed Godwit (Limosa lapponica baueri).</title>
        <authorList>
            <person name="Lima N.C.B."/>
            <person name="Parody-Merino A.M."/>
            <person name="Battley P.F."/>
            <person name="Fidler A.E."/>
            <person name="Prosdocimi F."/>
        </authorList>
    </citation>
    <scope>NUCLEOTIDE SEQUENCE [LARGE SCALE GENOMIC DNA]</scope>
</reference>
<sequence length="199" mass="22628">MDILSFLGEQLNSLLPLDVVFTLWVVTGKLLCLLDSRAHPLRAAHDVHYLTGPEFRILEEKRREEKRREEKRREEKRREEKRREEKTAFTFVKMKYLFCTGGLGTNVYLFNTFTLILSILISRNYCMAFNIGNNSMTKISGGIAALSGFLVCKMAEGLHSGNSQDTFILLSEKLQNSQMVSTLSKHKSHLALASNLAPS</sequence>
<evidence type="ECO:0000256" key="1">
    <source>
        <dbReference type="SAM" id="MobiDB-lite"/>
    </source>
</evidence>
<gene>
    <name evidence="3" type="ORF">llap_4044</name>
</gene>
<protein>
    <submittedName>
        <fullName evidence="3">Uncharacterized protein</fullName>
    </submittedName>
</protein>
<evidence type="ECO:0000313" key="4">
    <source>
        <dbReference type="Proteomes" id="UP000233556"/>
    </source>
</evidence>
<feature type="transmembrane region" description="Helical" evidence="2">
    <location>
        <begin position="14"/>
        <end position="34"/>
    </location>
</feature>
<proteinExistence type="predicted"/>
<dbReference type="EMBL" id="KZ505749">
    <property type="protein sequence ID" value="PKU45673.1"/>
    <property type="molecule type" value="Genomic_DNA"/>
</dbReference>
<keyword evidence="2" id="KW-0472">Membrane</keyword>
<keyword evidence="2" id="KW-1133">Transmembrane helix</keyword>
<name>A0A2I0UI01_LIMLA</name>
<feature type="region of interest" description="Disordered" evidence="1">
    <location>
        <begin position="63"/>
        <end position="82"/>
    </location>
</feature>
<feature type="transmembrane region" description="Helical" evidence="2">
    <location>
        <begin position="96"/>
        <end position="121"/>
    </location>
</feature>
<evidence type="ECO:0000313" key="3">
    <source>
        <dbReference type="EMBL" id="PKU45673.1"/>
    </source>
</evidence>
<keyword evidence="2" id="KW-0812">Transmembrane</keyword>
<evidence type="ECO:0000256" key="2">
    <source>
        <dbReference type="SAM" id="Phobius"/>
    </source>
</evidence>
<organism evidence="3 4">
    <name type="scientific">Limosa lapponica baueri</name>
    <dbReference type="NCBI Taxonomy" id="1758121"/>
    <lineage>
        <taxon>Eukaryota</taxon>
        <taxon>Metazoa</taxon>
        <taxon>Chordata</taxon>
        <taxon>Craniata</taxon>
        <taxon>Vertebrata</taxon>
        <taxon>Euteleostomi</taxon>
        <taxon>Archelosauria</taxon>
        <taxon>Archosauria</taxon>
        <taxon>Dinosauria</taxon>
        <taxon>Saurischia</taxon>
        <taxon>Theropoda</taxon>
        <taxon>Coelurosauria</taxon>
        <taxon>Aves</taxon>
        <taxon>Neognathae</taxon>
        <taxon>Neoaves</taxon>
        <taxon>Charadriiformes</taxon>
        <taxon>Scolopacidae</taxon>
        <taxon>Limosa</taxon>
    </lineage>
</organism>